<reference evidence="3 4" key="1">
    <citation type="journal article" date="2011" name="Stand. Genomic Sci.">
        <title>Complete genome sequence of Desulfobulbus propionicus type strain (1pr3).</title>
        <authorList>
            <person name="Pagani I."/>
            <person name="Lapidus A."/>
            <person name="Nolan M."/>
            <person name="Lucas S."/>
            <person name="Hammon N."/>
            <person name="Deshpande S."/>
            <person name="Cheng J.F."/>
            <person name="Chertkov O."/>
            <person name="Davenport K."/>
            <person name="Tapia R."/>
            <person name="Han C."/>
            <person name="Goodwin L."/>
            <person name="Pitluck S."/>
            <person name="Liolios K."/>
            <person name="Mavromatis K."/>
            <person name="Ivanova N."/>
            <person name="Mikhailova N."/>
            <person name="Pati A."/>
            <person name="Chen A."/>
            <person name="Palaniappan K."/>
            <person name="Land M."/>
            <person name="Hauser L."/>
            <person name="Chang Y.J."/>
            <person name="Jeffries C.D."/>
            <person name="Detter J.C."/>
            <person name="Brambilla E."/>
            <person name="Kannan K.P."/>
            <person name="Djao O.D."/>
            <person name="Rohde M."/>
            <person name="Pukall R."/>
            <person name="Spring S."/>
            <person name="Goker M."/>
            <person name="Sikorski J."/>
            <person name="Woyke T."/>
            <person name="Bristow J."/>
            <person name="Eisen J.A."/>
            <person name="Markowitz V."/>
            <person name="Hugenholtz P."/>
            <person name="Kyrpides N.C."/>
            <person name="Klenk H.P."/>
        </authorList>
    </citation>
    <scope>NUCLEOTIDE SEQUENCE [LARGE SCALE GENOMIC DNA]</scope>
    <source>
        <strain evidence="4">ATCC 33891 / DSM 2032 / 1pr3</strain>
    </source>
</reference>
<keyword evidence="4" id="KW-1185">Reference proteome</keyword>
<dbReference type="Proteomes" id="UP000006365">
    <property type="component" value="Chromosome"/>
</dbReference>
<protein>
    <submittedName>
        <fullName evidence="3">Histone deacetylase superfamily</fullName>
    </submittedName>
</protein>
<dbReference type="RefSeq" id="WP_015723556.1">
    <property type="nucleotide sequence ID" value="NC_014972.1"/>
</dbReference>
<sequence>MPKPPGLLFDRRYYEHGIPQVSLENAGRVRGLYRTLEGPQYAGQLRTFLPREASSADIEAVHSAFYLEQLREHVNIDDPYSYDRDTYLMEQSLYTAALAAGGCLELADRILDGEIDYGFALIRPPGHHAEPGRGMGFCVFNNVAITAQYLRRVYGLRRILIVDFDVHHGNGTQTVFYETDQVFFVSIHQEKIFPFSGSARETGSDKGRGYTINLPVHPQFSDQEYLYLLSRVLGGVVEQYLPQIILVSAGFDGHCDDPISRVLLSTQWYATVTELLKYLAHEACNDRLLFVLEGGYNPDSLQASVLVTVDSLLHPASRRPGVVHSQRAAKILENHPLHAFWTV</sequence>
<evidence type="ECO:0000259" key="2">
    <source>
        <dbReference type="Pfam" id="PF00850"/>
    </source>
</evidence>
<evidence type="ECO:0000313" key="4">
    <source>
        <dbReference type="Proteomes" id="UP000006365"/>
    </source>
</evidence>
<dbReference type="Pfam" id="PF00850">
    <property type="entry name" value="Hist_deacetyl"/>
    <property type="match status" value="1"/>
</dbReference>
<gene>
    <name evidence="3" type="ordered locus">Despr_0838</name>
</gene>
<name>A0A7U3YKE3_DESPD</name>
<dbReference type="Gene3D" id="3.40.800.20">
    <property type="entry name" value="Histone deacetylase domain"/>
    <property type="match status" value="1"/>
</dbReference>
<dbReference type="InterPro" id="IPR023696">
    <property type="entry name" value="Ureohydrolase_dom_sf"/>
</dbReference>
<dbReference type="GO" id="GO:0004407">
    <property type="term" value="F:histone deacetylase activity"/>
    <property type="evidence" value="ECO:0007669"/>
    <property type="project" value="TreeGrafter"/>
</dbReference>
<dbReference type="SUPFAM" id="SSF52768">
    <property type="entry name" value="Arginase/deacetylase"/>
    <property type="match status" value="1"/>
</dbReference>
<proteinExistence type="inferred from homology"/>
<dbReference type="PRINTS" id="PR01270">
    <property type="entry name" value="HDASUPER"/>
</dbReference>
<evidence type="ECO:0000256" key="1">
    <source>
        <dbReference type="ARBA" id="ARBA00005947"/>
    </source>
</evidence>
<dbReference type="InterPro" id="IPR037138">
    <property type="entry name" value="His_deacetylse_dom_sf"/>
</dbReference>
<dbReference type="KEGG" id="dpr:Despr_0838"/>
<organism evidence="3 4">
    <name type="scientific">Desulfobulbus propionicus (strain ATCC 33891 / DSM 2032 / VKM B-1956 / 1pr3)</name>
    <dbReference type="NCBI Taxonomy" id="577650"/>
    <lineage>
        <taxon>Bacteria</taxon>
        <taxon>Pseudomonadati</taxon>
        <taxon>Thermodesulfobacteriota</taxon>
        <taxon>Desulfobulbia</taxon>
        <taxon>Desulfobulbales</taxon>
        <taxon>Desulfobulbaceae</taxon>
        <taxon>Desulfobulbus</taxon>
    </lineage>
</organism>
<dbReference type="AlphaFoldDB" id="A0A7U3YKE3"/>
<dbReference type="PANTHER" id="PTHR10625:SF10">
    <property type="entry name" value="HISTONE DEACETYLASE HDAC1"/>
    <property type="match status" value="1"/>
</dbReference>
<evidence type="ECO:0000313" key="3">
    <source>
        <dbReference type="EMBL" id="ADW17012.1"/>
    </source>
</evidence>
<comment type="similarity">
    <text evidence="1">Belongs to the histone deacetylase family.</text>
</comment>
<dbReference type="EMBL" id="CP002364">
    <property type="protein sequence ID" value="ADW17012.1"/>
    <property type="molecule type" value="Genomic_DNA"/>
</dbReference>
<dbReference type="InterPro" id="IPR000286">
    <property type="entry name" value="HDACs"/>
</dbReference>
<dbReference type="CDD" id="cd09992">
    <property type="entry name" value="HDAC_classII"/>
    <property type="match status" value="1"/>
</dbReference>
<feature type="domain" description="Histone deacetylase" evidence="2">
    <location>
        <begin position="24"/>
        <end position="310"/>
    </location>
</feature>
<accession>A0A7U3YKE3</accession>
<dbReference type="InterPro" id="IPR023801">
    <property type="entry name" value="His_deacetylse_dom"/>
</dbReference>
<dbReference type="GO" id="GO:0040029">
    <property type="term" value="P:epigenetic regulation of gene expression"/>
    <property type="evidence" value="ECO:0007669"/>
    <property type="project" value="TreeGrafter"/>
</dbReference>
<dbReference type="PANTHER" id="PTHR10625">
    <property type="entry name" value="HISTONE DEACETYLASE HDAC1-RELATED"/>
    <property type="match status" value="1"/>
</dbReference>